<evidence type="ECO:0000313" key="11">
    <source>
        <dbReference type="EMBL" id="OJJ42908.1"/>
    </source>
</evidence>
<dbReference type="PANTHER" id="PTHR13100:SF10">
    <property type="entry name" value="CELL GROWTH-REGULATING NUCLEOLAR PROTEIN"/>
    <property type="match status" value="1"/>
</dbReference>
<feature type="region of interest" description="Disordered" evidence="9">
    <location>
        <begin position="511"/>
        <end position="543"/>
    </location>
</feature>
<dbReference type="PROSITE" id="PS51804">
    <property type="entry name" value="ZF_C2HC_LYAR"/>
    <property type="match status" value="2"/>
</dbReference>
<keyword evidence="12" id="KW-1185">Reference proteome</keyword>
<evidence type="ECO:0000256" key="6">
    <source>
        <dbReference type="ARBA" id="ARBA00023242"/>
    </source>
</evidence>
<gene>
    <name evidence="11" type="ORF">ASPZODRAFT_154890</name>
</gene>
<feature type="compositionally biased region" description="Low complexity" evidence="9">
    <location>
        <begin position="69"/>
        <end position="85"/>
    </location>
</feature>
<dbReference type="GO" id="GO:0008270">
    <property type="term" value="F:zinc ion binding"/>
    <property type="evidence" value="ECO:0007669"/>
    <property type="project" value="UniProtKB-KW"/>
</dbReference>
<accession>A0A1L9S6Y9</accession>
<dbReference type="Pfam" id="PF08790">
    <property type="entry name" value="zf-LYAR"/>
    <property type="match status" value="1"/>
</dbReference>
<feature type="compositionally biased region" description="Basic and acidic residues" evidence="9">
    <location>
        <begin position="388"/>
        <end position="399"/>
    </location>
</feature>
<evidence type="ECO:0000256" key="9">
    <source>
        <dbReference type="SAM" id="MobiDB-lite"/>
    </source>
</evidence>
<keyword evidence="5" id="KW-0862">Zinc</keyword>
<dbReference type="OrthoDB" id="21474at2759"/>
<dbReference type="InterPro" id="IPR036236">
    <property type="entry name" value="Znf_C2H2_sf"/>
</dbReference>
<dbReference type="GO" id="GO:0006364">
    <property type="term" value="P:rRNA processing"/>
    <property type="evidence" value="ECO:0007669"/>
    <property type="project" value="TreeGrafter"/>
</dbReference>
<feature type="domain" description="Zinc finger C2H2 LYAR-type" evidence="10">
    <location>
        <begin position="30"/>
        <end position="57"/>
    </location>
</feature>
<dbReference type="VEuPathDB" id="FungiDB:ASPZODRAFT_154890"/>
<feature type="compositionally biased region" description="Basic and acidic residues" evidence="9">
    <location>
        <begin position="519"/>
        <end position="543"/>
    </location>
</feature>
<dbReference type="GO" id="GO:0000122">
    <property type="term" value="P:negative regulation of transcription by RNA polymerase II"/>
    <property type="evidence" value="ECO:0007669"/>
    <property type="project" value="TreeGrafter"/>
</dbReference>
<dbReference type="Gene3D" id="3.30.1490.490">
    <property type="match status" value="1"/>
</dbReference>
<dbReference type="STRING" id="1073090.A0A1L9S6Y9"/>
<dbReference type="AlphaFoldDB" id="A0A1L9S6Y9"/>
<dbReference type="InterPro" id="IPR014898">
    <property type="entry name" value="Znf_C2H2_LYAR"/>
</dbReference>
<keyword evidence="6" id="KW-0539">Nucleus</keyword>
<feature type="region of interest" description="Disordered" evidence="9">
    <location>
        <begin position="63"/>
        <end position="125"/>
    </location>
</feature>
<evidence type="ECO:0000259" key="10">
    <source>
        <dbReference type="Pfam" id="PF08790"/>
    </source>
</evidence>
<feature type="compositionally biased region" description="Basic and acidic residues" evidence="9">
    <location>
        <begin position="257"/>
        <end position="268"/>
    </location>
</feature>
<evidence type="ECO:0000256" key="7">
    <source>
        <dbReference type="ARBA" id="ARBA00061084"/>
    </source>
</evidence>
<proteinExistence type="inferred from homology"/>
<dbReference type="EMBL" id="KV878355">
    <property type="protein sequence ID" value="OJJ42908.1"/>
    <property type="molecule type" value="Genomic_DNA"/>
</dbReference>
<evidence type="ECO:0000256" key="2">
    <source>
        <dbReference type="ARBA" id="ARBA00022723"/>
    </source>
</evidence>
<comment type="subcellular location">
    <subcellularLocation>
        <location evidence="1">Nucleus</location>
    </subcellularLocation>
</comment>
<comment type="similarity">
    <text evidence="7">Belongs to the UPF0743 family.</text>
</comment>
<evidence type="ECO:0000256" key="3">
    <source>
        <dbReference type="ARBA" id="ARBA00022737"/>
    </source>
</evidence>
<dbReference type="PANTHER" id="PTHR13100">
    <property type="entry name" value="CELL GROWTH-REGULATING NUCLEOLAR PROTEIN LYAR"/>
    <property type="match status" value="1"/>
</dbReference>
<evidence type="ECO:0000256" key="1">
    <source>
        <dbReference type="ARBA" id="ARBA00004123"/>
    </source>
</evidence>
<dbReference type="Proteomes" id="UP000184188">
    <property type="component" value="Unassembled WGS sequence"/>
</dbReference>
<dbReference type="GO" id="GO:0003677">
    <property type="term" value="F:DNA binding"/>
    <property type="evidence" value="ECO:0007669"/>
    <property type="project" value="InterPro"/>
</dbReference>
<dbReference type="InterPro" id="IPR039999">
    <property type="entry name" value="LYAR"/>
</dbReference>
<keyword evidence="4 8" id="KW-0863">Zinc-finger</keyword>
<name>A0A1L9S6Y9_9EURO</name>
<dbReference type="GeneID" id="34612610"/>
<feature type="region of interest" description="Disordered" evidence="9">
    <location>
        <begin position="218"/>
        <end position="352"/>
    </location>
</feature>
<dbReference type="RefSeq" id="XP_022577418.1">
    <property type="nucleotide sequence ID" value="XM_022726146.1"/>
</dbReference>
<dbReference type="SUPFAM" id="SSF57667">
    <property type="entry name" value="beta-beta-alpha zinc fingers"/>
    <property type="match status" value="2"/>
</dbReference>
<dbReference type="GO" id="GO:0005730">
    <property type="term" value="C:nucleolus"/>
    <property type="evidence" value="ECO:0007669"/>
    <property type="project" value="TreeGrafter"/>
</dbReference>
<evidence type="ECO:0000256" key="4">
    <source>
        <dbReference type="ARBA" id="ARBA00022771"/>
    </source>
</evidence>
<keyword evidence="3" id="KW-0677">Repeat</keyword>
<organism evidence="11 12">
    <name type="scientific">Penicilliopsis zonata CBS 506.65</name>
    <dbReference type="NCBI Taxonomy" id="1073090"/>
    <lineage>
        <taxon>Eukaryota</taxon>
        <taxon>Fungi</taxon>
        <taxon>Dikarya</taxon>
        <taxon>Ascomycota</taxon>
        <taxon>Pezizomycotina</taxon>
        <taxon>Eurotiomycetes</taxon>
        <taxon>Eurotiomycetidae</taxon>
        <taxon>Eurotiales</taxon>
        <taxon>Aspergillaceae</taxon>
        <taxon>Penicilliopsis</taxon>
    </lineage>
</organism>
<feature type="compositionally biased region" description="Basic and acidic residues" evidence="9">
    <location>
        <begin position="311"/>
        <end position="324"/>
    </location>
</feature>
<protein>
    <recommendedName>
        <fullName evidence="10">Zinc finger C2H2 LYAR-type domain-containing protein</fullName>
    </recommendedName>
</protein>
<dbReference type="FunFam" id="3.30.1490.490:FF:000001">
    <property type="entry name" value="cell growth-regulating nucleolar protein-like"/>
    <property type="match status" value="1"/>
</dbReference>
<reference evidence="12" key="1">
    <citation type="journal article" date="2017" name="Genome Biol.">
        <title>Comparative genomics reveals high biological diversity and specific adaptations in the industrially and medically important fungal genus Aspergillus.</title>
        <authorList>
            <person name="de Vries R.P."/>
            <person name="Riley R."/>
            <person name="Wiebenga A."/>
            <person name="Aguilar-Osorio G."/>
            <person name="Amillis S."/>
            <person name="Uchima C.A."/>
            <person name="Anderluh G."/>
            <person name="Asadollahi M."/>
            <person name="Askin M."/>
            <person name="Barry K."/>
            <person name="Battaglia E."/>
            <person name="Bayram O."/>
            <person name="Benocci T."/>
            <person name="Braus-Stromeyer S.A."/>
            <person name="Caldana C."/>
            <person name="Canovas D."/>
            <person name="Cerqueira G.C."/>
            <person name="Chen F."/>
            <person name="Chen W."/>
            <person name="Choi C."/>
            <person name="Clum A."/>
            <person name="Dos Santos R.A."/>
            <person name="Damasio A.R."/>
            <person name="Diallinas G."/>
            <person name="Emri T."/>
            <person name="Fekete E."/>
            <person name="Flipphi M."/>
            <person name="Freyberg S."/>
            <person name="Gallo A."/>
            <person name="Gournas C."/>
            <person name="Habgood R."/>
            <person name="Hainaut M."/>
            <person name="Harispe M.L."/>
            <person name="Henrissat B."/>
            <person name="Hilden K.S."/>
            <person name="Hope R."/>
            <person name="Hossain A."/>
            <person name="Karabika E."/>
            <person name="Karaffa L."/>
            <person name="Karanyi Z."/>
            <person name="Krasevec N."/>
            <person name="Kuo A."/>
            <person name="Kusch H."/>
            <person name="LaButti K."/>
            <person name="Lagendijk E.L."/>
            <person name="Lapidus A."/>
            <person name="Levasseur A."/>
            <person name="Lindquist E."/>
            <person name="Lipzen A."/>
            <person name="Logrieco A.F."/>
            <person name="MacCabe A."/>
            <person name="Maekelae M.R."/>
            <person name="Malavazi I."/>
            <person name="Melin P."/>
            <person name="Meyer V."/>
            <person name="Mielnichuk N."/>
            <person name="Miskei M."/>
            <person name="Molnar A.P."/>
            <person name="Mule G."/>
            <person name="Ngan C.Y."/>
            <person name="Orejas M."/>
            <person name="Orosz E."/>
            <person name="Ouedraogo J.P."/>
            <person name="Overkamp K.M."/>
            <person name="Park H.-S."/>
            <person name="Perrone G."/>
            <person name="Piumi F."/>
            <person name="Punt P.J."/>
            <person name="Ram A.F."/>
            <person name="Ramon A."/>
            <person name="Rauscher S."/>
            <person name="Record E."/>
            <person name="Riano-Pachon D.M."/>
            <person name="Robert V."/>
            <person name="Roehrig J."/>
            <person name="Ruller R."/>
            <person name="Salamov A."/>
            <person name="Salih N.S."/>
            <person name="Samson R.A."/>
            <person name="Sandor E."/>
            <person name="Sanguinetti M."/>
            <person name="Schuetze T."/>
            <person name="Sepcic K."/>
            <person name="Shelest E."/>
            <person name="Sherlock G."/>
            <person name="Sophianopoulou V."/>
            <person name="Squina F.M."/>
            <person name="Sun H."/>
            <person name="Susca A."/>
            <person name="Todd R.B."/>
            <person name="Tsang A."/>
            <person name="Unkles S.E."/>
            <person name="van de Wiele N."/>
            <person name="van Rossen-Uffink D."/>
            <person name="Oliveira J.V."/>
            <person name="Vesth T.C."/>
            <person name="Visser J."/>
            <person name="Yu J.-H."/>
            <person name="Zhou M."/>
            <person name="Andersen M.R."/>
            <person name="Archer D.B."/>
            <person name="Baker S.E."/>
            <person name="Benoit I."/>
            <person name="Brakhage A.A."/>
            <person name="Braus G.H."/>
            <person name="Fischer R."/>
            <person name="Frisvad J.C."/>
            <person name="Goldman G.H."/>
            <person name="Houbraken J."/>
            <person name="Oakley B."/>
            <person name="Pocsi I."/>
            <person name="Scazzocchio C."/>
            <person name="Seiboth B."/>
            <person name="vanKuyk P.A."/>
            <person name="Wortman J."/>
            <person name="Dyer P.S."/>
            <person name="Grigoriev I.V."/>
        </authorList>
    </citation>
    <scope>NUCLEOTIDE SEQUENCE [LARGE SCALE GENOMIC DNA]</scope>
    <source>
        <strain evidence="12">CBS 506.65</strain>
    </source>
</reference>
<evidence type="ECO:0000256" key="8">
    <source>
        <dbReference type="PROSITE-ProRule" id="PRU01145"/>
    </source>
</evidence>
<evidence type="ECO:0000313" key="12">
    <source>
        <dbReference type="Proteomes" id="UP000184188"/>
    </source>
</evidence>
<feature type="region of interest" description="Disordered" evidence="9">
    <location>
        <begin position="385"/>
        <end position="458"/>
    </location>
</feature>
<keyword evidence="2" id="KW-0479">Metal-binding</keyword>
<feature type="compositionally biased region" description="Basic and acidic residues" evidence="9">
    <location>
        <begin position="448"/>
        <end position="458"/>
    </location>
</feature>
<evidence type="ECO:0000256" key="5">
    <source>
        <dbReference type="ARBA" id="ARBA00022833"/>
    </source>
</evidence>
<sequence length="571" mass="63230">MVSFSCEACGDVLTKKKLDPHRNQCRGASFTCIDCMVHFQGTHYRAHTSCMSEEQKYQGALYKEKPPKGQRNGKNNNSKQNANRQPRVEDVPDESSNPTRAPVLPPAPSPPEGNTQPAATAAAPTKDNSFNVFDYLVNEKTPNASRVSLGGSVEQMQMVDHAPSLFQASAALTRVDSGIDDEDKDYDVAYEENGFSYGAGPVKPSLFSKEVSNVSTEFMTPAPKKSKKKDRSRKDKQDSPEPGVSGTTSDKKRKRGHADDAEMNHEDDTQMMDAPSSVLNHAGTPHLNHSGLTGGLDRMLRSPSFDEDYEDGNHRENRDRRRFQEPSSPIKRTRRNEKKHSTNDGLGISMKSRAERVVSSMFGGGSVVSGSSSGGGSEPVALVRTRRGSSDSDQHLEVRKPKKSHKVRGTGNGQAAAADSRPTSKRKPSAQVDVERPSRRQKQVLETASRDSDSALHGDGRQMVMYHPASASEVALQRQFAAHFFSLVTKGPESTRGLSMNKVLKRFHRELSAGPDGEPDAHLVDYERERGRGHGRGGDREDRDRWYDDEKELWRALRLKRNERGEIVLFM</sequence>